<evidence type="ECO:0000313" key="3">
    <source>
        <dbReference type="Proteomes" id="UP000665020"/>
    </source>
</evidence>
<dbReference type="KEGG" id="ifn:GM661_00345"/>
<sequence length="255" mass="30100">MKNIVKINNHQLRVKKFENQRVVTFKDIDRLHERPEGTAGRNFRDNRKHFFEGEDYFELQGTEAYNFATTFSVGTNPSKVRNLILITESGYLLLVKTLQDNLAWQVQRELVNNYFRVKEIVQPKTELQVLRMAIDQIEVAQKTAREAKQIAQDIRNTILHPDEDWRNWVNDQFGKIGFINGNYRKLRKQSYDILENRAHCRLNVRLSNLRDRLKETGATKTKISQTNYLDVIEEDPRLKEIYTSVVKKIVIKYSA</sequence>
<dbReference type="EMBL" id="CP046640">
    <property type="protein sequence ID" value="QTL96523.1"/>
    <property type="molecule type" value="Genomic_DNA"/>
</dbReference>
<feature type="domain" description="KilA-N DNA-binding" evidence="1">
    <location>
        <begin position="13"/>
        <end position="96"/>
    </location>
</feature>
<accession>A0A8A7K476</accession>
<dbReference type="Pfam" id="PF10543">
    <property type="entry name" value="ORF6N"/>
    <property type="match status" value="1"/>
</dbReference>
<dbReference type="RefSeq" id="WP_230868240.1">
    <property type="nucleotide sequence ID" value="NZ_CP046640.1"/>
</dbReference>
<name>A0A8A7K476_9FIRM</name>
<evidence type="ECO:0000259" key="1">
    <source>
        <dbReference type="Pfam" id="PF10543"/>
    </source>
</evidence>
<evidence type="ECO:0000313" key="2">
    <source>
        <dbReference type="EMBL" id="QTL96523.1"/>
    </source>
</evidence>
<dbReference type="AlphaFoldDB" id="A0A8A7K476"/>
<organism evidence="2 3">
    <name type="scientific">Iocasia fonsfrigidae</name>
    <dbReference type="NCBI Taxonomy" id="2682810"/>
    <lineage>
        <taxon>Bacteria</taxon>
        <taxon>Bacillati</taxon>
        <taxon>Bacillota</taxon>
        <taxon>Clostridia</taxon>
        <taxon>Halanaerobiales</taxon>
        <taxon>Halanaerobiaceae</taxon>
        <taxon>Iocasia</taxon>
    </lineage>
</organism>
<proteinExistence type="predicted"/>
<reference evidence="2" key="1">
    <citation type="submission" date="2019-12" db="EMBL/GenBank/DDBJ databases">
        <authorList>
            <person name="zhang j."/>
            <person name="sun C.M."/>
        </authorList>
    </citation>
    <scope>NUCLEOTIDE SEQUENCE</scope>
    <source>
        <strain evidence="2">NS-1</strain>
    </source>
</reference>
<dbReference type="InterPro" id="IPR018873">
    <property type="entry name" value="KilA-N_DNA-bd_domain"/>
</dbReference>
<gene>
    <name evidence="2" type="ORF">GM661_00345</name>
</gene>
<protein>
    <recommendedName>
        <fullName evidence="1">KilA-N DNA-binding domain-containing protein</fullName>
    </recommendedName>
</protein>
<keyword evidence="3" id="KW-1185">Reference proteome</keyword>
<dbReference type="Proteomes" id="UP000665020">
    <property type="component" value="Chromosome"/>
</dbReference>